<comment type="caution">
    <text evidence="1">The sequence shown here is derived from an EMBL/GenBank/DDBJ whole genome shotgun (WGS) entry which is preliminary data.</text>
</comment>
<dbReference type="Proteomes" id="UP001597264">
    <property type="component" value="Unassembled WGS sequence"/>
</dbReference>
<dbReference type="EMBL" id="JBHTLR010000019">
    <property type="protein sequence ID" value="MFD1217696.1"/>
    <property type="molecule type" value="Genomic_DNA"/>
</dbReference>
<dbReference type="RefSeq" id="WP_230438817.1">
    <property type="nucleotide sequence ID" value="NZ_CP087715.1"/>
</dbReference>
<protein>
    <recommendedName>
        <fullName evidence="3">Outer membrane protein beta-barrel domain-containing protein</fullName>
    </recommendedName>
</protein>
<evidence type="ECO:0000313" key="2">
    <source>
        <dbReference type="Proteomes" id="UP001597264"/>
    </source>
</evidence>
<evidence type="ECO:0008006" key="3">
    <source>
        <dbReference type="Google" id="ProtNLM"/>
    </source>
</evidence>
<gene>
    <name evidence="1" type="ORF">ACFQ2X_13880</name>
</gene>
<keyword evidence="2" id="KW-1185">Reference proteome</keyword>
<evidence type="ECO:0000313" key="1">
    <source>
        <dbReference type="EMBL" id="MFD1217696.1"/>
    </source>
</evidence>
<proteinExistence type="predicted"/>
<accession>A0ABW3UCU5</accession>
<name>A0ABW3UCU5_9GAMM</name>
<sequence length="142" mass="15311">MQFKWVPLAIAATVFSAQSQANSNSELGLGVAYDLGAGVTAQYHGTSVFVNSDALAVDMRIQNFHNDRGTLNGYVDLGGFFEGADNHHHDDRAGVRLPVGLNFGLAPNLQVYIQAVPHFAFSDNDRDEGFGVDGALGLRIRF</sequence>
<reference evidence="2" key="1">
    <citation type="journal article" date="2019" name="Int. J. Syst. Evol. Microbiol.">
        <title>The Global Catalogue of Microorganisms (GCM) 10K type strain sequencing project: providing services to taxonomists for standard genome sequencing and annotation.</title>
        <authorList>
            <consortium name="The Broad Institute Genomics Platform"/>
            <consortium name="The Broad Institute Genome Sequencing Center for Infectious Disease"/>
            <person name="Wu L."/>
            <person name="Ma J."/>
        </authorList>
    </citation>
    <scope>NUCLEOTIDE SEQUENCE [LARGE SCALE GENOMIC DNA]</scope>
    <source>
        <strain evidence="2">CCUG 54356</strain>
    </source>
</reference>
<organism evidence="1 2">
    <name type="scientific">Microbulbifer celer</name>
    <dbReference type="NCBI Taxonomy" id="435905"/>
    <lineage>
        <taxon>Bacteria</taxon>
        <taxon>Pseudomonadati</taxon>
        <taxon>Pseudomonadota</taxon>
        <taxon>Gammaproteobacteria</taxon>
        <taxon>Cellvibrionales</taxon>
        <taxon>Microbulbiferaceae</taxon>
        <taxon>Microbulbifer</taxon>
    </lineage>
</organism>